<dbReference type="PANTHER" id="PTHR36436:SF6">
    <property type="entry name" value="SLL5081 PROTEIN"/>
    <property type="match status" value="1"/>
</dbReference>
<sequence length="299" mass="35287">MNIEEFKNKLDQNGLGKYFEKLKPFFRSAIRFYDREIDESAMVIGQTKIGGRPDLPKGINWFTETNTIERGTKFLFFDNRKKEIITIPLSFIAQINFSEVSVYDKEGLLPNTGILYFFYCAEQDAWGFDFKDKNKFKTFYWNGNFEELKRCDFPIDLPKYSRFKPTAVEIKHEVNLPCYEDEIYEELEDGEDEKFWEKVYYSGSINKLLGYSDNIQGEMELECELVTNGLYCGDPSGYNDPRAESLEKNAKDWLLLLQIDSNEKNEMMWGDGGRLYFWIKKEDLSKINFENTWFSLQCS</sequence>
<dbReference type="InterPro" id="IPR015315">
    <property type="entry name" value="DUF1963"/>
</dbReference>
<proteinExistence type="predicted"/>
<dbReference type="Proteomes" id="UP001447857">
    <property type="component" value="Chromosome"/>
</dbReference>
<evidence type="ECO:0000313" key="2">
    <source>
        <dbReference type="Proteomes" id="UP001447857"/>
    </source>
</evidence>
<dbReference type="InterPro" id="IPR035948">
    <property type="entry name" value="YwqG-like_sf"/>
</dbReference>
<gene>
    <name evidence="1" type="ORF">V6624_05405</name>
</gene>
<protein>
    <submittedName>
        <fullName evidence="1">YwqG family protein</fullName>
    </submittedName>
</protein>
<keyword evidence="2" id="KW-1185">Reference proteome</keyword>
<evidence type="ECO:0000313" key="1">
    <source>
        <dbReference type="EMBL" id="WXK51065.1"/>
    </source>
</evidence>
<dbReference type="Pfam" id="PF09234">
    <property type="entry name" value="DUF1963"/>
    <property type="match status" value="1"/>
</dbReference>
<reference evidence="1 2" key="1">
    <citation type="submission" date="2024-02" db="EMBL/GenBank/DDBJ databases">
        <title>complete genome of Flavobacterium ginsenosidimutans Str. YTB16.</title>
        <authorList>
            <person name="Wang Q."/>
        </authorList>
    </citation>
    <scope>NUCLEOTIDE SEQUENCE [LARGE SCALE GENOMIC DNA]</scope>
    <source>
        <strain evidence="1 2">YTB16</strain>
    </source>
</reference>
<name>A0ABZ2QCT5_9FLAO</name>
<accession>A0ABZ2QCT5</accession>
<dbReference type="SUPFAM" id="SSF103032">
    <property type="entry name" value="Hypothetical protein YwqG"/>
    <property type="match status" value="1"/>
</dbReference>
<dbReference type="RefSeq" id="WP_338841181.1">
    <property type="nucleotide sequence ID" value="NZ_CP147988.1"/>
</dbReference>
<dbReference type="Gene3D" id="2.30.320.10">
    <property type="entry name" value="YwqG-like"/>
    <property type="match status" value="1"/>
</dbReference>
<dbReference type="EMBL" id="CP147988">
    <property type="protein sequence ID" value="WXK51065.1"/>
    <property type="molecule type" value="Genomic_DNA"/>
</dbReference>
<organism evidence="1 2">
    <name type="scientific">Flavobacterium ginsenosidimutans</name>
    <dbReference type="NCBI Taxonomy" id="687844"/>
    <lineage>
        <taxon>Bacteria</taxon>
        <taxon>Pseudomonadati</taxon>
        <taxon>Bacteroidota</taxon>
        <taxon>Flavobacteriia</taxon>
        <taxon>Flavobacteriales</taxon>
        <taxon>Flavobacteriaceae</taxon>
        <taxon>Flavobacterium</taxon>
    </lineage>
</organism>
<dbReference type="PANTHER" id="PTHR36436">
    <property type="entry name" value="SLL5081 PROTEIN"/>
    <property type="match status" value="1"/>
</dbReference>